<reference evidence="3" key="2">
    <citation type="submission" date="2015-01" db="EMBL/GenBank/DDBJ databases">
        <title>Evolutionary Origins and Diversification of the Mycorrhizal Mutualists.</title>
        <authorList>
            <consortium name="DOE Joint Genome Institute"/>
            <consortium name="Mycorrhizal Genomics Consortium"/>
            <person name="Kohler A."/>
            <person name="Kuo A."/>
            <person name="Nagy L.G."/>
            <person name="Floudas D."/>
            <person name="Copeland A."/>
            <person name="Barry K.W."/>
            <person name="Cichocki N."/>
            <person name="Veneault-Fourrey C."/>
            <person name="LaButti K."/>
            <person name="Lindquist E.A."/>
            <person name="Lipzen A."/>
            <person name="Lundell T."/>
            <person name="Morin E."/>
            <person name="Murat C."/>
            <person name="Riley R."/>
            <person name="Ohm R."/>
            <person name="Sun H."/>
            <person name="Tunlid A."/>
            <person name="Henrissat B."/>
            <person name="Grigoriev I.V."/>
            <person name="Hibbett D.S."/>
            <person name="Martin F."/>
        </authorList>
    </citation>
    <scope>NUCLEOTIDE SEQUENCE [LARGE SCALE GENOMIC DNA]</scope>
    <source>
        <strain evidence="3">Zn</strain>
    </source>
</reference>
<gene>
    <name evidence="2" type="ORF">OIDMADRAFT_182499</name>
</gene>
<organism evidence="2 3">
    <name type="scientific">Oidiodendron maius (strain Zn)</name>
    <dbReference type="NCBI Taxonomy" id="913774"/>
    <lineage>
        <taxon>Eukaryota</taxon>
        <taxon>Fungi</taxon>
        <taxon>Dikarya</taxon>
        <taxon>Ascomycota</taxon>
        <taxon>Pezizomycotina</taxon>
        <taxon>Leotiomycetes</taxon>
        <taxon>Leotiomycetes incertae sedis</taxon>
        <taxon>Myxotrichaceae</taxon>
        <taxon>Oidiodendron</taxon>
    </lineage>
</organism>
<dbReference type="OrthoDB" id="3541859at2759"/>
<sequence>MSSSTLFKIAGGLFLALPLGHTQMYLDVLVPHLQPLGAIPGAYASKVSWTQANGYFITTALLCFKWANGGVPDGVEKYILGVLIATQCLTAVAYLKKGIPGPSAAYLTTSLLMGIAAGKKV</sequence>
<dbReference type="AlphaFoldDB" id="A0A0C3GQ74"/>
<evidence type="ECO:0000256" key="1">
    <source>
        <dbReference type="SAM" id="SignalP"/>
    </source>
</evidence>
<dbReference type="HOGENOM" id="CLU_2038729_0_0_1"/>
<reference evidence="2 3" key="1">
    <citation type="submission" date="2014-04" db="EMBL/GenBank/DDBJ databases">
        <authorList>
            <consortium name="DOE Joint Genome Institute"/>
            <person name="Kuo A."/>
            <person name="Martino E."/>
            <person name="Perotto S."/>
            <person name="Kohler A."/>
            <person name="Nagy L.G."/>
            <person name="Floudas D."/>
            <person name="Copeland A."/>
            <person name="Barry K.W."/>
            <person name="Cichocki N."/>
            <person name="Veneault-Fourrey C."/>
            <person name="LaButti K."/>
            <person name="Lindquist E.A."/>
            <person name="Lipzen A."/>
            <person name="Lundell T."/>
            <person name="Morin E."/>
            <person name="Murat C."/>
            <person name="Sun H."/>
            <person name="Tunlid A."/>
            <person name="Henrissat B."/>
            <person name="Grigoriev I.V."/>
            <person name="Hibbett D.S."/>
            <person name="Martin F."/>
            <person name="Nordberg H.P."/>
            <person name="Cantor M.N."/>
            <person name="Hua S.X."/>
        </authorList>
    </citation>
    <scope>NUCLEOTIDE SEQUENCE [LARGE SCALE GENOMIC DNA]</scope>
    <source>
        <strain evidence="2 3">Zn</strain>
    </source>
</reference>
<dbReference type="EMBL" id="KN832881">
    <property type="protein sequence ID" value="KIM98160.1"/>
    <property type="molecule type" value="Genomic_DNA"/>
</dbReference>
<proteinExistence type="predicted"/>
<dbReference type="Proteomes" id="UP000054321">
    <property type="component" value="Unassembled WGS sequence"/>
</dbReference>
<protein>
    <submittedName>
        <fullName evidence="2">Uncharacterized protein</fullName>
    </submittedName>
</protein>
<dbReference type="InParanoid" id="A0A0C3GQ74"/>
<keyword evidence="1" id="KW-0732">Signal</keyword>
<accession>A0A0C3GQ74</accession>
<feature type="signal peptide" evidence="1">
    <location>
        <begin position="1"/>
        <end position="22"/>
    </location>
</feature>
<evidence type="ECO:0000313" key="2">
    <source>
        <dbReference type="EMBL" id="KIM98160.1"/>
    </source>
</evidence>
<evidence type="ECO:0000313" key="3">
    <source>
        <dbReference type="Proteomes" id="UP000054321"/>
    </source>
</evidence>
<keyword evidence="3" id="KW-1185">Reference proteome</keyword>
<feature type="chain" id="PRO_5002174588" evidence="1">
    <location>
        <begin position="23"/>
        <end position="121"/>
    </location>
</feature>
<name>A0A0C3GQ74_OIDMZ</name>